<keyword evidence="5" id="KW-0560">Oxidoreductase</keyword>
<dbReference type="GO" id="GO:0046872">
    <property type="term" value="F:metal ion binding"/>
    <property type="evidence" value="ECO:0007669"/>
    <property type="project" value="UniProtKB-KW"/>
</dbReference>
<dbReference type="InterPro" id="IPR036851">
    <property type="entry name" value="Chloroperoxidase-like_sf"/>
</dbReference>
<feature type="signal peptide" evidence="9">
    <location>
        <begin position="1"/>
        <end position="18"/>
    </location>
</feature>
<dbReference type="PANTHER" id="PTHR33577:SF1">
    <property type="entry name" value="HEME HALOPEROXIDASE FAMILY PROFILE DOMAIN-CONTAINING PROTEIN"/>
    <property type="match status" value="1"/>
</dbReference>
<evidence type="ECO:0000256" key="2">
    <source>
        <dbReference type="ARBA" id="ARBA00022559"/>
    </source>
</evidence>
<keyword evidence="4" id="KW-0479">Metal-binding</keyword>
<evidence type="ECO:0000256" key="9">
    <source>
        <dbReference type="SAM" id="SignalP"/>
    </source>
</evidence>
<dbReference type="Pfam" id="PF01328">
    <property type="entry name" value="Peroxidase_2"/>
    <property type="match status" value="1"/>
</dbReference>
<feature type="region of interest" description="Disordered" evidence="8">
    <location>
        <begin position="551"/>
        <end position="573"/>
    </location>
</feature>
<feature type="chain" id="PRO_5034438777" description="Heme haloperoxidase family profile domain-containing protein" evidence="9">
    <location>
        <begin position="19"/>
        <end position="632"/>
    </location>
</feature>
<comment type="similarity">
    <text evidence="7">Belongs to the chloroperoxidase family.</text>
</comment>
<evidence type="ECO:0000256" key="8">
    <source>
        <dbReference type="SAM" id="MobiDB-lite"/>
    </source>
</evidence>
<reference evidence="11" key="1">
    <citation type="submission" date="2021-01" db="EMBL/GenBank/DDBJ databases">
        <authorList>
            <person name="Kaushik A."/>
        </authorList>
    </citation>
    <scope>NUCLEOTIDE SEQUENCE</scope>
    <source>
        <strain evidence="11">AG1-1A</strain>
    </source>
</reference>
<dbReference type="AlphaFoldDB" id="A0A8H2W9S7"/>
<feature type="region of interest" description="Disordered" evidence="8">
    <location>
        <begin position="515"/>
        <end position="534"/>
    </location>
</feature>
<comment type="cofactor">
    <cofactor evidence="1">
        <name>heme b</name>
        <dbReference type="ChEBI" id="CHEBI:60344"/>
    </cofactor>
</comment>
<dbReference type="PANTHER" id="PTHR33577">
    <property type="entry name" value="STERIGMATOCYSTIN BIOSYNTHESIS PEROXIDASE STCC-RELATED"/>
    <property type="match status" value="1"/>
</dbReference>
<evidence type="ECO:0000256" key="4">
    <source>
        <dbReference type="ARBA" id="ARBA00022723"/>
    </source>
</evidence>
<organism evidence="11 12">
    <name type="scientific">Rhizoctonia solani</name>
    <dbReference type="NCBI Taxonomy" id="456999"/>
    <lineage>
        <taxon>Eukaryota</taxon>
        <taxon>Fungi</taxon>
        <taxon>Dikarya</taxon>
        <taxon>Basidiomycota</taxon>
        <taxon>Agaricomycotina</taxon>
        <taxon>Agaricomycetes</taxon>
        <taxon>Cantharellales</taxon>
        <taxon>Ceratobasidiaceae</taxon>
        <taxon>Rhizoctonia</taxon>
    </lineage>
</organism>
<dbReference type="PROSITE" id="PS51405">
    <property type="entry name" value="HEME_HALOPEROXIDASE"/>
    <property type="match status" value="1"/>
</dbReference>
<evidence type="ECO:0000313" key="12">
    <source>
        <dbReference type="Proteomes" id="UP000663840"/>
    </source>
</evidence>
<sequence length="632" mass="67939">MRVLLTAIPFALATSILAFPAVGGSKSSESSGCPYAANAAKLKRQSNAASLATFDPVKQKVDVTGEHAFQPPRAGDKRGPCPGLNALANHGYLPHNGVTPLAQAIEATNKVFGMGIDLGTVLSVYSSKYYFPKFGKIYTQLHPTAVYDGNPLTLDWSIGGSPGGLVLPPLLSAPQGLSGSHNKYEGDASATRADAYMNNGDASSLNLTYFKQLYDLQPEDPSANFDYDIIIQHRLARRQYSVSTNPHFFNGPFSGFIALPAAYSFITRFMSNYSAEHPEGILNHDVLKSFYGVSGSGNNLTYQRGYERIPDNWYKRAIDYSIPLYTVDLLYAGLKHPEFLSIGGNTGKVNSFAGVNVGDITGGVYNSANLLEGNNLICFAFQAAQQAIPDVLKGILGDLTAALGLWAAKITPALLGLGCPELTKYDGLHWRQAAHEQDVALGFWPSTSVSADPVPPSLNASTLEDDLDIDLEPPPPQNHHDDDDTTLPTWGLPNHEAFDYGALNQESFQSDLELDDNSDFGVETAPQTPIYDPEMDWASDLGYTSGEAADIETDTDSHPELDDLLPISPANSRAASPTVGLNIDQIGNNLEDEAPQVPLTPDAPDLELNEETAQEPNIDTPMDQAVLSGAQT</sequence>
<feature type="compositionally biased region" description="Acidic residues" evidence="8">
    <location>
        <begin position="604"/>
        <end position="613"/>
    </location>
</feature>
<keyword evidence="9" id="KW-0732">Signal</keyword>
<keyword evidence="6" id="KW-0408">Iron</keyword>
<keyword evidence="2" id="KW-0575">Peroxidase</keyword>
<dbReference type="InterPro" id="IPR000028">
    <property type="entry name" value="Chloroperoxidase"/>
</dbReference>
<evidence type="ECO:0000256" key="3">
    <source>
        <dbReference type="ARBA" id="ARBA00022617"/>
    </source>
</evidence>
<keyword evidence="3" id="KW-0349">Heme</keyword>
<evidence type="ECO:0000256" key="5">
    <source>
        <dbReference type="ARBA" id="ARBA00023002"/>
    </source>
</evidence>
<gene>
    <name evidence="11" type="ORF">RDB_LOCUS4891</name>
</gene>
<evidence type="ECO:0000259" key="10">
    <source>
        <dbReference type="PROSITE" id="PS51405"/>
    </source>
</evidence>
<feature type="region of interest" description="Disordered" evidence="8">
    <location>
        <begin position="466"/>
        <end position="493"/>
    </location>
</feature>
<evidence type="ECO:0000256" key="1">
    <source>
        <dbReference type="ARBA" id="ARBA00001970"/>
    </source>
</evidence>
<evidence type="ECO:0000256" key="6">
    <source>
        <dbReference type="ARBA" id="ARBA00023004"/>
    </source>
</evidence>
<evidence type="ECO:0000313" key="11">
    <source>
        <dbReference type="EMBL" id="CAE6342927.1"/>
    </source>
</evidence>
<name>A0A8H2W9S7_9AGAM</name>
<accession>A0A8H2W9S7</accession>
<feature type="region of interest" description="Disordered" evidence="8">
    <location>
        <begin position="588"/>
        <end position="632"/>
    </location>
</feature>
<protein>
    <recommendedName>
        <fullName evidence="10">Heme haloperoxidase family profile domain-containing protein</fullName>
    </recommendedName>
</protein>
<dbReference type="Gene3D" id="1.10.489.10">
    <property type="entry name" value="Chloroperoxidase-like"/>
    <property type="match status" value="1"/>
</dbReference>
<feature type="domain" description="Heme haloperoxidase family profile" evidence="10">
    <location>
        <begin position="65"/>
        <end position="331"/>
    </location>
</feature>
<dbReference type="SUPFAM" id="SSF47571">
    <property type="entry name" value="Cloroperoxidase"/>
    <property type="match status" value="1"/>
</dbReference>
<dbReference type="GO" id="GO:0004601">
    <property type="term" value="F:peroxidase activity"/>
    <property type="evidence" value="ECO:0007669"/>
    <property type="project" value="UniProtKB-KW"/>
</dbReference>
<comment type="caution">
    <text evidence="11">The sequence shown here is derived from an EMBL/GenBank/DDBJ whole genome shotgun (WGS) entry which is preliminary data.</text>
</comment>
<evidence type="ECO:0000256" key="7">
    <source>
        <dbReference type="ARBA" id="ARBA00025795"/>
    </source>
</evidence>
<dbReference type="EMBL" id="CAJMWR010000082">
    <property type="protein sequence ID" value="CAE6342927.1"/>
    <property type="molecule type" value="Genomic_DNA"/>
</dbReference>
<dbReference type="Proteomes" id="UP000663840">
    <property type="component" value="Unassembled WGS sequence"/>
</dbReference>
<proteinExistence type="inferred from homology"/>